<evidence type="ECO:0000313" key="2">
    <source>
        <dbReference type="EMBL" id="KZL88133.1"/>
    </source>
</evidence>
<feature type="chain" id="PRO_5007838497" evidence="1">
    <location>
        <begin position="20"/>
        <end position="373"/>
    </location>
</feature>
<feature type="signal peptide" evidence="1">
    <location>
        <begin position="1"/>
        <end position="19"/>
    </location>
</feature>
<dbReference type="EMBL" id="LFIW01000073">
    <property type="protein sequence ID" value="KZL88133.1"/>
    <property type="molecule type" value="Genomic_DNA"/>
</dbReference>
<evidence type="ECO:0000256" key="1">
    <source>
        <dbReference type="SAM" id="SignalP"/>
    </source>
</evidence>
<proteinExistence type="predicted"/>
<evidence type="ECO:0000313" key="3">
    <source>
        <dbReference type="Proteomes" id="UP000076584"/>
    </source>
</evidence>
<reference evidence="2 3" key="1">
    <citation type="submission" date="2015-06" db="EMBL/GenBank/DDBJ databases">
        <title>Survival trade-offs in plant roots during colonization by closely related pathogenic and mutualistic fungi.</title>
        <authorList>
            <person name="Hacquard S."/>
            <person name="Kracher B."/>
            <person name="Hiruma K."/>
            <person name="Weinman A."/>
            <person name="Muench P."/>
            <person name="Garrido Oter R."/>
            <person name="Ver Loren van Themaat E."/>
            <person name="Dallerey J.-F."/>
            <person name="Damm U."/>
            <person name="Henrissat B."/>
            <person name="Lespinet O."/>
            <person name="Thon M."/>
            <person name="Kemen E."/>
            <person name="McHardy A.C."/>
            <person name="Schulze-Lefert P."/>
            <person name="O'Connell R.J."/>
        </authorList>
    </citation>
    <scope>NUCLEOTIDE SEQUENCE [LARGE SCALE GENOMIC DNA]</scope>
    <source>
        <strain evidence="2 3">MAFF 238704</strain>
    </source>
</reference>
<dbReference type="GO" id="GO:0005506">
    <property type="term" value="F:iron ion binding"/>
    <property type="evidence" value="ECO:0007669"/>
    <property type="project" value="InterPro"/>
</dbReference>
<name>A0A162Q6U6_COLIC</name>
<dbReference type="InterPro" id="IPR015889">
    <property type="entry name" value="Intradiol_dOase_core"/>
</dbReference>
<protein>
    <submittedName>
        <fullName evidence="2">Extracellular dioxygenase</fullName>
    </submittedName>
</protein>
<sequence length="373" mass="41336">MLALSFFSFLVFGLPAVTCHPGHSSGSEAEERATFLAQGPRTVKECAEHSTVRRPFAQRRDKPAAEETSGRGIGIPFFSINEPDYVRRNLKVLLSTDHEAGLEKGDEGLLLFADYASYAMQPLVTPGPYFVTGELIRSDIRETQTGIPLFLEMQFIDTRTCRPIENLYVEIWHANATGVYSGVASIDNGDSLSTLEVEEGETGERKMTGGIVDESWLRGVQQTSADGVVRFETVMPGWYLGRATHIHLLAHNPASVKQLLNNTLFSPTSANHSVQASHVGQIFFDSVLLNRVAEAYPYHTNSQWRIKNGEDAVFMQEGDSSDPIVQYVMLGSGIEDGLMGWITIGIDPEVSVNIKGTASWFGSWGRMWKKLWR</sequence>
<gene>
    <name evidence="2" type="ORF">CI238_04918</name>
</gene>
<dbReference type="Proteomes" id="UP000076584">
    <property type="component" value="Unassembled WGS sequence"/>
</dbReference>
<dbReference type="Gene3D" id="2.60.130.10">
    <property type="entry name" value="Aromatic compound dioxygenase"/>
    <property type="match status" value="1"/>
</dbReference>
<keyword evidence="3" id="KW-1185">Reference proteome</keyword>
<comment type="caution">
    <text evidence="2">The sequence shown here is derived from an EMBL/GenBank/DDBJ whole genome shotgun (WGS) entry which is preliminary data.</text>
</comment>
<dbReference type="PANTHER" id="PTHR34315">
    <property type="match status" value="1"/>
</dbReference>
<dbReference type="STRING" id="1573173.A0A162Q6U6"/>
<keyword evidence="1" id="KW-0732">Signal</keyword>
<keyword evidence="2" id="KW-0223">Dioxygenase</keyword>
<keyword evidence="2" id="KW-0560">Oxidoreductase</keyword>
<dbReference type="PANTHER" id="PTHR34315:SF1">
    <property type="entry name" value="INTRADIOL RING-CLEAVAGE DIOXYGENASES DOMAIN-CONTAINING PROTEIN-RELATED"/>
    <property type="match status" value="1"/>
</dbReference>
<dbReference type="AlphaFoldDB" id="A0A162Q6U6"/>
<accession>A0A162Q6U6</accession>
<dbReference type="SUPFAM" id="SSF49482">
    <property type="entry name" value="Aromatic compound dioxygenase"/>
    <property type="match status" value="1"/>
</dbReference>
<dbReference type="GO" id="GO:0016702">
    <property type="term" value="F:oxidoreductase activity, acting on single donors with incorporation of molecular oxygen, incorporation of two atoms of oxygen"/>
    <property type="evidence" value="ECO:0007669"/>
    <property type="project" value="InterPro"/>
</dbReference>
<organism evidence="2 3">
    <name type="scientific">Colletotrichum incanum</name>
    <name type="common">Soybean anthracnose fungus</name>
    <dbReference type="NCBI Taxonomy" id="1573173"/>
    <lineage>
        <taxon>Eukaryota</taxon>
        <taxon>Fungi</taxon>
        <taxon>Dikarya</taxon>
        <taxon>Ascomycota</taxon>
        <taxon>Pezizomycotina</taxon>
        <taxon>Sordariomycetes</taxon>
        <taxon>Hypocreomycetidae</taxon>
        <taxon>Glomerellales</taxon>
        <taxon>Glomerellaceae</taxon>
        <taxon>Colletotrichum</taxon>
        <taxon>Colletotrichum spaethianum species complex</taxon>
    </lineage>
</organism>
<dbReference type="CDD" id="cd03457">
    <property type="entry name" value="intradiol_dioxygenase_like"/>
    <property type="match status" value="1"/>
</dbReference>